<name>A0A242JVL1_9ENTE</name>
<keyword evidence="5 8" id="KW-0418">Kinase</keyword>
<dbReference type="PIRSF" id="PIRSF000538">
    <property type="entry name" value="GlpK"/>
    <property type="match status" value="1"/>
</dbReference>
<dbReference type="PANTHER" id="PTHR43095">
    <property type="entry name" value="SUGAR KINASE"/>
    <property type="match status" value="1"/>
</dbReference>
<keyword evidence="2 8" id="KW-0859">Xylose metabolism</keyword>
<dbReference type="EMBL" id="NGMO01000005">
    <property type="protein sequence ID" value="OTP06934.1"/>
    <property type="molecule type" value="Genomic_DNA"/>
</dbReference>
<dbReference type="InterPro" id="IPR018484">
    <property type="entry name" value="FGGY_N"/>
</dbReference>
<evidence type="ECO:0000256" key="5">
    <source>
        <dbReference type="ARBA" id="ARBA00022777"/>
    </source>
</evidence>
<keyword evidence="7 8" id="KW-0119">Carbohydrate metabolism</keyword>
<evidence type="ECO:0000256" key="7">
    <source>
        <dbReference type="ARBA" id="ARBA00023277"/>
    </source>
</evidence>
<dbReference type="Proteomes" id="UP000194933">
    <property type="component" value="Unassembled WGS sequence"/>
</dbReference>
<comment type="similarity">
    <text evidence="1 8 9">Belongs to the FGGY kinase family.</text>
</comment>
<dbReference type="GO" id="GO:0005998">
    <property type="term" value="P:xylulose catabolic process"/>
    <property type="evidence" value="ECO:0007669"/>
    <property type="project" value="UniProtKB-UniRule"/>
</dbReference>
<dbReference type="InterPro" id="IPR043129">
    <property type="entry name" value="ATPase_NBD"/>
</dbReference>
<comment type="function">
    <text evidence="8">Catalyzes the phosphorylation of D-xylulose to D-xylulose 5-phosphate.</text>
</comment>
<dbReference type="AlphaFoldDB" id="A0A242JVL1"/>
<dbReference type="STRING" id="1987383.A5844_002640"/>
<dbReference type="EC" id="2.7.1.17" evidence="8 10"/>
<evidence type="ECO:0000256" key="3">
    <source>
        <dbReference type="ARBA" id="ARBA00022679"/>
    </source>
</evidence>
<dbReference type="PANTHER" id="PTHR43095:SF5">
    <property type="entry name" value="XYLULOSE KINASE"/>
    <property type="match status" value="1"/>
</dbReference>
<evidence type="ECO:0000313" key="13">
    <source>
        <dbReference type="EMBL" id="OTP06934.1"/>
    </source>
</evidence>
<protein>
    <recommendedName>
        <fullName evidence="8 10">Xylulose kinase</fullName>
        <shortName evidence="8 10">Xylulokinase</shortName>
        <ecNumber evidence="8 10">2.7.1.17</ecNumber>
    </recommendedName>
</protein>
<evidence type="ECO:0000256" key="10">
    <source>
        <dbReference type="RuleBase" id="RU364073"/>
    </source>
</evidence>
<dbReference type="CDD" id="cd07808">
    <property type="entry name" value="ASKHA_NBD_FGGY_EcXK-like"/>
    <property type="match status" value="1"/>
</dbReference>
<dbReference type="InterPro" id="IPR018483">
    <property type="entry name" value="Carb_kinase_FGGY_CS"/>
</dbReference>
<evidence type="ECO:0000259" key="12">
    <source>
        <dbReference type="Pfam" id="PF02782"/>
    </source>
</evidence>
<dbReference type="RefSeq" id="WP_086285654.1">
    <property type="nucleotide sequence ID" value="NZ_NGMO01000005.1"/>
</dbReference>
<evidence type="ECO:0000256" key="8">
    <source>
        <dbReference type="HAMAP-Rule" id="MF_02220"/>
    </source>
</evidence>
<keyword evidence="14" id="KW-1185">Reference proteome</keyword>
<keyword evidence="4 8" id="KW-0547">Nucleotide-binding</keyword>
<evidence type="ECO:0000259" key="11">
    <source>
        <dbReference type="Pfam" id="PF00370"/>
    </source>
</evidence>
<gene>
    <name evidence="8 10" type="primary">xylB</name>
    <name evidence="13" type="ORF">A5844_002640</name>
</gene>
<dbReference type="GO" id="GO:0004856">
    <property type="term" value="F:D-xylulokinase activity"/>
    <property type="evidence" value="ECO:0007669"/>
    <property type="project" value="UniProtKB-UniRule"/>
</dbReference>
<organism evidence="13 14">
    <name type="scientific">Candidatus Enterococcus wittei</name>
    <dbReference type="NCBI Taxonomy" id="1987383"/>
    <lineage>
        <taxon>Bacteria</taxon>
        <taxon>Bacillati</taxon>
        <taxon>Bacillota</taxon>
        <taxon>Bacilli</taxon>
        <taxon>Lactobacillales</taxon>
        <taxon>Enterococcaceae</taxon>
        <taxon>Enterococcus</taxon>
    </lineage>
</organism>
<evidence type="ECO:0000256" key="9">
    <source>
        <dbReference type="RuleBase" id="RU003733"/>
    </source>
</evidence>
<keyword evidence="3 8" id="KW-0808">Transferase</keyword>
<comment type="caution">
    <text evidence="13">The sequence shown here is derived from an EMBL/GenBank/DDBJ whole genome shotgun (WGS) entry which is preliminary data.</text>
</comment>
<evidence type="ECO:0000256" key="1">
    <source>
        <dbReference type="ARBA" id="ARBA00009156"/>
    </source>
</evidence>
<dbReference type="NCBIfam" id="TIGR01312">
    <property type="entry name" value="XylB"/>
    <property type="match status" value="1"/>
</dbReference>
<feature type="domain" description="Carbohydrate kinase FGGY C-terminal" evidence="12">
    <location>
        <begin position="255"/>
        <end position="441"/>
    </location>
</feature>
<dbReference type="InterPro" id="IPR050406">
    <property type="entry name" value="FGGY_Carb_Kinase"/>
</dbReference>
<dbReference type="SUPFAM" id="SSF53067">
    <property type="entry name" value="Actin-like ATPase domain"/>
    <property type="match status" value="2"/>
</dbReference>
<dbReference type="GO" id="GO:0042732">
    <property type="term" value="P:D-xylose metabolic process"/>
    <property type="evidence" value="ECO:0007669"/>
    <property type="project" value="UniProtKB-KW"/>
</dbReference>
<evidence type="ECO:0000256" key="4">
    <source>
        <dbReference type="ARBA" id="ARBA00022741"/>
    </source>
</evidence>
<dbReference type="GO" id="GO:0005524">
    <property type="term" value="F:ATP binding"/>
    <property type="evidence" value="ECO:0007669"/>
    <property type="project" value="UniProtKB-UniRule"/>
</dbReference>
<dbReference type="Pfam" id="PF02782">
    <property type="entry name" value="FGGY_C"/>
    <property type="match status" value="1"/>
</dbReference>
<evidence type="ECO:0000256" key="6">
    <source>
        <dbReference type="ARBA" id="ARBA00022840"/>
    </source>
</evidence>
<feature type="site" description="Important for activity" evidence="8">
    <location>
        <position position="7"/>
    </location>
</feature>
<proteinExistence type="inferred from homology"/>
<dbReference type="Gene3D" id="3.30.420.40">
    <property type="match status" value="2"/>
</dbReference>
<keyword evidence="6 8" id="KW-0067">ATP-binding</keyword>
<feature type="binding site" evidence="8">
    <location>
        <begin position="80"/>
        <end position="81"/>
    </location>
    <ligand>
        <name>substrate</name>
    </ligand>
</feature>
<dbReference type="InterPro" id="IPR006000">
    <property type="entry name" value="Xylulokinase"/>
</dbReference>
<reference evidence="13 14" key="1">
    <citation type="submission" date="2017-05" db="EMBL/GenBank/DDBJ databases">
        <title>The Genome Sequence of Enterococcus sp. 10A9_DIV0425.</title>
        <authorList>
            <consortium name="The Broad Institute Genomics Platform"/>
            <consortium name="The Broad Institute Genomic Center for Infectious Diseases"/>
            <person name="Earl A."/>
            <person name="Manson A."/>
            <person name="Schwartman J."/>
            <person name="Gilmore M."/>
            <person name="Abouelleil A."/>
            <person name="Cao P."/>
            <person name="Chapman S."/>
            <person name="Cusick C."/>
            <person name="Shea T."/>
            <person name="Young S."/>
            <person name="Neafsey D."/>
            <person name="Nusbaum C."/>
            <person name="Birren B."/>
        </authorList>
    </citation>
    <scope>NUCLEOTIDE SEQUENCE [LARGE SCALE GENOMIC DNA]</scope>
    <source>
        <strain evidence="13 14">10A9_DIV0425</strain>
    </source>
</reference>
<comment type="catalytic activity">
    <reaction evidence="8 10">
        <text>D-xylulose + ATP = D-xylulose 5-phosphate + ADP + H(+)</text>
        <dbReference type="Rhea" id="RHEA:10964"/>
        <dbReference type="ChEBI" id="CHEBI:15378"/>
        <dbReference type="ChEBI" id="CHEBI:17140"/>
        <dbReference type="ChEBI" id="CHEBI:30616"/>
        <dbReference type="ChEBI" id="CHEBI:57737"/>
        <dbReference type="ChEBI" id="CHEBI:456216"/>
        <dbReference type="EC" id="2.7.1.17"/>
    </reaction>
</comment>
<accession>A0A242JVL1</accession>
<feature type="domain" description="Carbohydrate kinase FGGY N-terminal" evidence="11">
    <location>
        <begin position="2"/>
        <end position="245"/>
    </location>
</feature>
<feature type="active site" description="Proton acceptor" evidence="8">
    <location>
        <position position="238"/>
    </location>
</feature>
<evidence type="ECO:0000313" key="14">
    <source>
        <dbReference type="Proteomes" id="UP000194933"/>
    </source>
</evidence>
<dbReference type="PROSITE" id="PS00445">
    <property type="entry name" value="FGGY_KINASES_2"/>
    <property type="match status" value="1"/>
</dbReference>
<dbReference type="Pfam" id="PF00370">
    <property type="entry name" value="FGGY_N"/>
    <property type="match status" value="1"/>
</dbReference>
<evidence type="ECO:0000256" key="2">
    <source>
        <dbReference type="ARBA" id="ARBA00022629"/>
    </source>
</evidence>
<dbReference type="HAMAP" id="MF_02220">
    <property type="entry name" value="XylB"/>
    <property type="match status" value="1"/>
</dbReference>
<dbReference type="InterPro" id="IPR018485">
    <property type="entry name" value="FGGY_C"/>
</dbReference>
<sequence>MYVVGIDLGTSGLKGLVFDEEGQQIKEATSSYPMNIPQAGYSEQKPQDWIHAADQVLKELVEQVPDLKENLEGISFSGQMHSLVLLDEEGDVLRPAILWNDVRTTKQCQQLTEMLGETLLQHTKNCALEGFTLPKIRWVQEFEPDVWSKVKQILLPKDYLRYWLTGNYNMDFSDAAGTLLLDQEKLKWDQEILAKCEIPMSILPPLVDSTEVVGTLKHELKEKYSFTQDVKIVAGGADNACGAVGTGILEEGRGLCSIGTSGVFLRYEESVFKDYQGKLHLFQHALAGSAYSMGVTLAAGASLNWFKERFAPNHSFKELLAEIGTVAAGSEGLLFTPYLVGERTPYSDSKIRGSFIGIDAQHELKHFTRSVIEGITFSLKESQEMMEQITHQKIDQIVSVGGGAKNQEWLQIQADIFNASIITLTTEQGPGLGAAMLAAVGCGWFPDLHTCSSKFVAYKPAIYPDPQRVEIYQKIYARYRKVYKSTKEICHIYADEK</sequence>
<dbReference type="InterPro" id="IPR000577">
    <property type="entry name" value="Carb_kinase_FGGY"/>
</dbReference>